<evidence type="ECO:0000313" key="7">
    <source>
        <dbReference type="Proteomes" id="UP000253370"/>
    </source>
</evidence>
<dbReference type="GO" id="GO:0044780">
    <property type="term" value="P:bacterial-type flagellum assembly"/>
    <property type="evidence" value="ECO:0007669"/>
    <property type="project" value="InterPro"/>
</dbReference>
<keyword evidence="7" id="KW-1185">Reference proteome</keyword>
<comment type="similarity">
    <text evidence="4">Belongs to the FlgA family.</text>
</comment>
<dbReference type="GO" id="GO:0042597">
    <property type="term" value="C:periplasmic space"/>
    <property type="evidence" value="ECO:0007669"/>
    <property type="project" value="UniProtKB-SubCell"/>
</dbReference>
<dbReference type="Pfam" id="PF13144">
    <property type="entry name" value="ChapFlgA"/>
    <property type="match status" value="1"/>
</dbReference>
<feature type="signal peptide" evidence="4">
    <location>
        <begin position="1"/>
        <end position="18"/>
    </location>
</feature>
<dbReference type="RefSeq" id="WP_113289666.1">
    <property type="nucleotide sequence ID" value="NZ_QNTQ01000010.1"/>
</dbReference>
<dbReference type="InterPro" id="IPR039246">
    <property type="entry name" value="Flagellar_FlgA"/>
</dbReference>
<evidence type="ECO:0000313" key="6">
    <source>
        <dbReference type="EMBL" id="RBI84627.1"/>
    </source>
</evidence>
<protein>
    <recommendedName>
        <fullName evidence="4">Flagella basal body P-ring formation protein FlgA</fullName>
    </recommendedName>
</protein>
<dbReference type="OrthoDB" id="7619725at2"/>
<accession>A0A365U7N2</accession>
<evidence type="ECO:0000259" key="5">
    <source>
        <dbReference type="SMART" id="SM00858"/>
    </source>
</evidence>
<dbReference type="AlphaFoldDB" id="A0A365U7N2"/>
<comment type="function">
    <text evidence="4">Involved in the assembly process of the P-ring formation. It may associate with FlgF on the rod constituting a structure essential for the P-ring assembly or may act as a modulator protein for the P-ring assembly.</text>
</comment>
<dbReference type="NCBIfam" id="TIGR03170">
    <property type="entry name" value="flgA_cterm"/>
    <property type="match status" value="1"/>
</dbReference>
<keyword evidence="3 4" id="KW-0574">Periplasm</keyword>
<dbReference type="Gene3D" id="2.30.30.760">
    <property type="match status" value="1"/>
</dbReference>
<dbReference type="CDD" id="cd11614">
    <property type="entry name" value="SAF_CpaB_FlgA_like"/>
    <property type="match status" value="1"/>
</dbReference>
<evidence type="ECO:0000256" key="3">
    <source>
        <dbReference type="ARBA" id="ARBA00022764"/>
    </source>
</evidence>
<dbReference type="EMBL" id="QNTQ01000010">
    <property type="protein sequence ID" value="RBI84627.1"/>
    <property type="molecule type" value="Genomic_DNA"/>
</dbReference>
<evidence type="ECO:0000256" key="2">
    <source>
        <dbReference type="ARBA" id="ARBA00022729"/>
    </source>
</evidence>
<evidence type="ECO:0000256" key="1">
    <source>
        <dbReference type="ARBA" id="ARBA00004418"/>
    </source>
</evidence>
<evidence type="ECO:0000256" key="4">
    <source>
        <dbReference type="RuleBase" id="RU362063"/>
    </source>
</evidence>
<feature type="domain" description="SAF" evidence="5">
    <location>
        <begin position="18"/>
        <end position="76"/>
    </location>
</feature>
<comment type="subcellular location">
    <subcellularLocation>
        <location evidence="1 4">Periplasm</location>
    </subcellularLocation>
</comment>
<feature type="chain" id="PRO_5016484185" description="Flagella basal body P-ring formation protein FlgA" evidence="4">
    <location>
        <begin position="19"/>
        <end position="139"/>
    </location>
</feature>
<comment type="caution">
    <text evidence="6">The sequence shown here is derived from an EMBL/GenBank/DDBJ whole genome shotgun (WGS) entry which is preliminary data.</text>
</comment>
<keyword evidence="6" id="KW-0969">Cilium</keyword>
<reference evidence="6 7" key="1">
    <citation type="submission" date="2018-07" db="EMBL/GenBank/DDBJ databases">
        <title>Rhodosalinus sp. strain E84T genomic sequence and assembly.</title>
        <authorList>
            <person name="Liu Z.-W."/>
            <person name="Lu D.-C."/>
        </authorList>
    </citation>
    <scope>NUCLEOTIDE SEQUENCE [LARGE SCALE GENOMIC DNA]</scope>
    <source>
        <strain evidence="6 7">E84</strain>
    </source>
</reference>
<dbReference type="PANTHER" id="PTHR36307">
    <property type="entry name" value="FLAGELLA BASAL BODY P-RING FORMATION PROTEIN FLGA"/>
    <property type="match status" value="1"/>
</dbReference>
<name>A0A365U7N2_9RHOB</name>
<sequence length="139" mass="14131">MRAGLVALAALAAAPAAAETLVATRLIRAQEVIGPGDVTLSSGEVPGALTDPAAAVGREARVALYPGRPVMRGQTAPPALVERNQIVTVVYAQGGLRLTAEARALGRAAAGERVRVMNLSSRLSVTGTVAEDGSVRVQP</sequence>
<dbReference type="SMART" id="SM00858">
    <property type="entry name" value="SAF"/>
    <property type="match status" value="1"/>
</dbReference>
<dbReference type="Proteomes" id="UP000253370">
    <property type="component" value="Unassembled WGS sequence"/>
</dbReference>
<keyword evidence="4" id="KW-1005">Bacterial flagellum biogenesis</keyword>
<keyword evidence="2 4" id="KW-0732">Signal</keyword>
<dbReference type="InterPro" id="IPR017585">
    <property type="entry name" value="SAF_FlgA"/>
</dbReference>
<proteinExistence type="inferred from homology"/>
<organism evidence="6 7">
    <name type="scientific">Rhodosalinus halophilus</name>
    <dbReference type="NCBI Taxonomy" id="2259333"/>
    <lineage>
        <taxon>Bacteria</taxon>
        <taxon>Pseudomonadati</taxon>
        <taxon>Pseudomonadota</taxon>
        <taxon>Alphaproteobacteria</taxon>
        <taxon>Rhodobacterales</taxon>
        <taxon>Paracoccaceae</taxon>
        <taxon>Rhodosalinus</taxon>
    </lineage>
</organism>
<gene>
    <name evidence="6" type="ORF">DRV85_11780</name>
</gene>
<dbReference type="InterPro" id="IPR013974">
    <property type="entry name" value="SAF"/>
</dbReference>
<keyword evidence="6" id="KW-0966">Cell projection</keyword>
<dbReference type="PANTHER" id="PTHR36307:SF1">
    <property type="entry name" value="FLAGELLA BASAL BODY P-RING FORMATION PROTEIN FLGA"/>
    <property type="match status" value="1"/>
</dbReference>
<keyword evidence="6" id="KW-0282">Flagellum</keyword>